<proteinExistence type="predicted"/>
<dbReference type="Proteomes" id="UP000694413">
    <property type="component" value="Unassembled WGS sequence"/>
</dbReference>
<dbReference type="Ensembl" id="ENSZALT00000013161.1">
    <property type="protein sequence ID" value="ENSZALP00000009415.1"/>
    <property type="gene ID" value="ENSZALG00000008101.1"/>
</dbReference>
<sequence length="159" mass="17800">MDDPQCFTEVNGTKGCSKCSQNPPKIPLFPPTLQGSNRDRKASRWFGVSQSKSAKTSVNILQQEELIAQKKREIEARLEQQARQNSLSIPQLPLLGEYVGIRAGNLPLRWEICPAQQQAEPCLQIRKFLILGAFFQGIPSEFSGKILGILRLKFWSSGT</sequence>
<reference evidence="2" key="1">
    <citation type="submission" date="2025-08" db="UniProtKB">
        <authorList>
            <consortium name="Ensembl"/>
        </authorList>
    </citation>
    <scope>IDENTIFICATION</scope>
</reference>
<protein>
    <submittedName>
        <fullName evidence="2">Uncharacterized protein</fullName>
    </submittedName>
</protein>
<evidence type="ECO:0000256" key="1">
    <source>
        <dbReference type="SAM" id="MobiDB-lite"/>
    </source>
</evidence>
<feature type="region of interest" description="Disordered" evidence="1">
    <location>
        <begin position="12"/>
        <end position="38"/>
    </location>
</feature>
<dbReference type="AlphaFoldDB" id="A0A8D2QDU3"/>
<keyword evidence="3" id="KW-1185">Reference proteome</keyword>
<evidence type="ECO:0000313" key="2">
    <source>
        <dbReference type="Ensembl" id="ENSZALP00000009415.1"/>
    </source>
</evidence>
<accession>A0A8D2QDU3</accession>
<organism evidence="2 3">
    <name type="scientific">Zonotrichia albicollis</name>
    <name type="common">White-throated sparrow</name>
    <name type="synonym">Fringilla albicollis</name>
    <dbReference type="NCBI Taxonomy" id="44394"/>
    <lineage>
        <taxon>Eukaryota</taxon>
        <taxon>Metazoa</taxon>
        <taxon>Chordata</taxon>
        <taxon>Craniata</taxon>
        <taxon>Vertebrata</taxon>
        <taxon>Euteleostomi</taxon>
        <taxon>Archelosauria</taxon>
        <taxon>Archosauria</taxon>
        <taxon>Dinosauria</taxon>
        <taxon>Saurischia</taxon>
        <taxon>Theropoda</taxon>
        <taxon>Coelurosauria</taxon>
        <taxon>Aves</taxon>
        <taxon>Neognathae</taxon>
        <taxon>Neoaves</taxon>
        <taxon>Telluraves</taxon>
        <taxon>Australaves</taxon>
        <taxon>Passeriformes</taxon>
        <taxon>Passerellidae</taxon>
        <taxon>Zonotrichia</taxon>
    </lineage>
</organism>
<name>A0A8D2QDU3_ZONAL</name>
<reference evidence="2" key="2">
    <citation type="submission" date="2025-09" db="UniProtKB">
        <authorList>
            <consortium name="Ensembl"/>
        </authorList>
    </citation>
    <scope>IDENTIFICATION</scope>
</reference>
<evidence type="ECO:0000313" key="3">
    <source>
        <dbReference type="Proteomes" id="UP000694413"/>
    </source>
</evidence>